<sequence>MPRVRYFRLNEDVRAGYWYLGDPQDARGHEVEDPYLFTAGQPVRVEGRLSMPISEPGKALDFCLAGTSATPVIHVKVAALFAELAPDDVQLIPVDIQGQPDQHLILVATKRFRCIDDDASEEVRYWLPEHGQPERVGDYKSVMGLRIDPSNVGDAKVFRTEGWDIVLIVSEDIKQALEQLNPTAAKFTPV</sequence>
<protein>
    <submittedName>
        <fullName evidence="1">Uncharacterized protein</fullName>
    </submittedName>
</protein>
<evidence type="ECO:0000313" key="2">
    <source>
        <dbReference type="EMBL" id="SES75951.1"/>
    </source>
</evidence>
<proteinExistence type="predicted"/>
<dbReference type="OrthoDB" id="5509251at2"/>
<keyword evidence="3" id="KW-1185">Reference proteome</keyword>
<evidence type="ECO:0000313" key="4">
    <source>
        <dbReference type="Proteomes" id="UP000321514"/>
    </source>
</evidence>
<dbReference type="EMBL" id="BJXR01000026">
    <property type="protein sequence ID" value="GEN07899.1"/>
    <property type="molecule type" value="Genomic_DNA"/>
</dbReference>
<name>A0A511T161_MYXFU</name>
<dbReference type="AlphaFoldDB" id="A0A511T161"/>
<comment type="caution">
    <text evidence="1">The sequence shown here is derived from an EMBL/GenBank/DDBJ whole genome shotgun (WGS) entry which is preliminary data.</text>
</comment>
<dbReference type="Proteomes" id="UP000183760">
    <property type="component" value="Unassembled WGS sequence"/>
</dbReference>
<reference evidence="1 4" key="2">
    <citation type="submission" date="2019-07" db="EMBL/GenBank/DDBJ databases">
        <title>Whole genome shotgun sequence of Myxococcus fulvus NBRC 100333.</title>
        <authorList>
            <person name="Hosoyama A."/>
            <person name="Uohara A."/>
            <person name="Ohji S."/>
            <person name="Ichikawa N."/>
        </authorList>
    </citation>
    <scope>NUCLEOTIDE SEQUENCE [LARGE SCALE GENOMIC DNA]</scope>
    <source>
        <strain evidence="1 4">NBRC 100333</strain>
    </source>
</reference>
<dbReference type="EMBL" id="FOIB01000001">
    <property type="protein sequence ID" value="SES75951.1"/>
    <property type="molecule type" value="Genomic_DNA"/>
</dbReference>
<reference evidence="2 3" key="1">
    <citation type="submission" date="2016-10" db="EMBL/GenBank/DDBJ databases">
        <authorList>
            <person name="Varghese N."/>
            <person name="Submissions S."/>
        </authorList>
    </citation>
    <scope>NUCLEOTIDE SEQUENCE [LARGE SCALE GENOMIC DNA]</scope>
    <source>
        <strain evidence="2 3">DSM 16525</strain>
    </source>
</reference>
<dbReference type="Proteomes" id="UP000321514">
    <property type="component" value="Unassembled WGS sequence"/>
</dbReference>
<evidence type="ECO:0000313" key="3">
    <source>
        <dbReference type="Proteomes" id="UP000183760"/>
    </source>
</evidence>
<evidence type="ECO:0000313" key="1">
    <source>
        <dbReference type="EMBL" id="GEN07899.1"/>
    </source>
</evidence>
<organism evidence="1 4">
    <name type="scientific">Myxococcus fulvus</name>
    <dbReference type="NCBI Taxonomy" id="33"/>
    <lineage>
        <taxon>Bacteria</taxon>
        <taxon>Pseudomonadati</taxon>
        <taxon>Myxococcota</taxon>
        <taxon>Myxococcia</taxon>
        <taxon>Myxococcales</taxon>
        <taxon>Cystobacterineae</taxon>
        <taxon>Myxococcaceae</taxon>
        <taxon>Myxococcus</taxon>
    </lineage>
</organism>
<gene>
    <name evidence="1" type="ORF">MFU01_29360</name>
    <name evidence="2" type="ORF">SAMN05443572_10174</name>
</gene>
<dbReference type="RefSeq" id="WP_074948302.1">
    <property type="nucleotide sequence ID" value="NZ_BJXR01000026.1"/>
</dbReference>
<accession>A0A511T161</accession>